<dbReference type="InterPro" id="IPR050546">
    <property type="entry name" value="Glycosyl_Hydrlase_16"/>
</dbReference>
<dbReference type="InterPro" id="IPR000757">
    <property type="entry name" value="Beta-glucanase-like"/>
</dbReference>
<dbReference type="Proteomes" id="UP000509302">
    <property type="component" value="Chromosome"/>
</dbReference>
<proteinExistence type="inferred from homology"/>
<dbReference type="PANTHER" id="PTHR10963:SF55">
    <property type="entry name" value="GLYCOSIDE HYDROLASE FAMILY 16 PROTEIN"/>
    <property type="match status" value="1"/>
</dbReference>
<keyword evidence="4" id="KW-1185">Reference proteome</keyword>
<dbReference type="GO" id="GO:0004553">
    <property type="term" value="F:hydrolase activity, hydrolyzing O-glycosyl compounds"/>
    <property type="evidence" value="ECO:0007669"/>
    <property type="project" value="InterPro"/>
</dbReference>
<reference evidence="3 4" key="1">
    <citation type="journal article" date="2006" name="Int. J. Syst. Evol. Microbiol.">
        <title>Costertonia aggregata gen. nov., sp. nov., a mesophilic marine bacterium of the family Flavobacteriaceae, isolated from a mature biofilm.</title>
        <authorList>
            <person name="Kwon K.K."/>
            <person name="Lee Y.K."/>
            <person name="Lee H.K."/>
        </authorList>
    </citation>
    <scope>NUCLEOTIDE SEQUENCE [LARGE SCALE GENOMIC DNA]</scope>
    <source>
        <strain evidence="3 4">KCCM 42265</strain>
    </source>
</reference>
<feature type="domain" description="GH16" evidence="2">
    <location>
        <begin position="25"/>
        <end position="294"/>
    </location>
</feature>
<protein>
    <submittedName>
        <fullName evidence="3">Glycoside hydrolase family 16 protein</fullName>
    </submittedName>
</protein>
<dbReference type="RefSeq" id="WP_179241073.1">
    <property type="nucleotide sequence ID" value="NZ_CP058595.1"/>
</dbReference>
<evidence type="ECO:0000313" key="4">
    <source>
        <dbReference type="Proteomes" id="UP000509302"/>
    </source>
</evidence>
<dbReference type="CDD" id="cd00413">
    <property type="entry name" value="Glyco_hydrolase_16"/>
    <property type="match status" value="1"/>
</dbReference>
<name>A0A7H9AMR8_9FLAO</name>
<keyword evidence="3" id="KW-0378">Hydrolase</keyword>
<organism evidence="3 4">
    <name type="scientific">Costertonia aggregata</name>
    <dbReference type="NCBI Taxonomy" id="343403"/>
    <lineage>
        <taxon>Bacteria</taxon>
        <taxon>Pseudomonadati</taxon>
        <taxon>Bacteroidota</taxon>
        <taxon>Flavobacteriia</taxon>
        <taxon>Flavobacteriales</taxon>
        <taxon>Flavobacteriaceae</taxon>
        <taxon>Costertonia</taxon>
    </lineage>
</organism>
<gene>
    <name evidence="3" type="ORF">HYG79_05050</name>
</gene>
<dbReference type="SUPFAM" id="SSF49899">
    <property type="entry name" value="Concanavalin A-like lectins/glucanases"/>
    <property type="match status" value="1"/>
</dbReference>
<evidence type="ECO:0000259" key="2">
    <source>
        <dbReference type="PROSITE" id="PS51762"/>
    </source>
</evidence>
<evidence type="ECO:0000256" key="1">
    <source>
        <dbReference type="ARBA" id="ARBA00006865"/>
    </source>
</evidence>
<comment type="similarity">
    <text evidence="1">Belongs to the glycosyl hydrolase 16 family.</text>
</comment>
<dbReference type="KEGG" id="cagg:HYG79_05050"/>
<evidence type="ECO:0000313" key="3">
    <source>
        <dbReference type="EMBL" id="QLG44741.1"/>
    </source>
</evidence>
<sequence length="294" mass="34155">MSFSKHSKLIFIFWIALCIQCKPKNTTKANKEEPLMKLSDDYVLQFNENFNSKELDSTNWLPYFLPHWSSRKQAAANYEIEDGNLVLKITKEQQPWCPSLNGDIKCSNIQTGIYSGAIGSKIGQHRFSEDCVVTEEQPTKRLYTPKYGYFEIRAKANIEPSDMVAFWMIGFEDRPEHSGEICIMEIFGHQIEKDSLINGSGIHPFGDKGLVDDFHYDKLKMDISEFHTFSVDWQPNFVKYYVDGKHIRTINQSPNYPMQFMIDIFEFPDKPQSEVSAYPKEFIIDYVKGYGLKE</sequence>
<accession>A0A7H9AMR8</accession>
<dbReference type="InterPro" id="IPR013320">
    <property type="entry name" value="ConA-like_dom_sf"/>
</dbReference>
<dbReference type="AlphaFoldDB" id="A0A7H9AMR8"/>
<dbReference type="GO" id="GO:0005975">
    <property type="term" value="P:carbohydrate metabolic process"/>
    <property type="evidence" value="ECO:0007669"/>
    <property type="project" value="InterPro"/>
</dbReference>
<dbReference type="EMBL" id="CP058595">
    <property type="protein sequence ID" value="QLG44741.1"/>
    <property type="molecule type" value="Genomic_DNA"/>
</dbReference>
<dbReference type="Pfam" id="PF00722">
    <property type="entry name" value="Glyco_hydro_16"/>
    <property type="match status" value="1"/>
</dbReference>
<dbReference type="Gene3D" id="2.60.120.200">
    <property type="match status" value="1"/>
</dbReference>
<dbReference type="PROSITE" id="PS51762">
    <property type="entry name" value="GH16_2"/>
    <property type="match status" value="1"/>
</dbReference>
<dbReference type="PANTHER" id="PTHR10963">
    <property type="entry name" value="GLYCOSYL HYDROLASE-RELATED"/>
    <property type="match status" value="1"/>
</dbReference>